<dbReference type="SUPFAM" id="SSF81301">
    <property type="entry name" value="Nucleotidyltransferase"/>
    <property type="match status" value="1"/>
</dbReference>
<dbReference type="Gene3D" id="3.30.460.10">
    <property type="entry name" value="Beta Polymerase, domain 2"/>
    <property type="match status" value="1"/>
</dbReference>
<organism evidence="2 3">
    <name type="scientific">Thalassotalea eurytherma</name>
    <dbReference type="NCBI Taxonomy" id="1144278"/>
    <lineage>
        <taxon>Bacteria</taxon>
        <taxon>Pseudomonadati</taxon>
        <taxon>Pseudomonadota</taxon>
        <taxon>Gammaproteobacteria</taxon>
        <taxon>Alteromonadales</taxon>
        <taxon>Colwelliaceae</taxon>
        <taxon>Thalassotalea</taxon>
    </lineage>
</organism>
<dbReference type="RefSeq" id="WP_284206610.1">
    <property type="nucleotide sequence ID" value="NZ_BSSU01000003.1"/>
</dbReference>
<name>A0ABQ6GZC0_9GAMM</name>
<feature type="domain" description="Polymerase beta nucleotidyltransferase" evidence="1">
    <location>
        <begin position="12"/>
        <end position="102"/>
    </location>
</feature>
<dbReference type="EMBL" id="BSSU01000003">
    <property type="protein sequence ID" value="GLX81288.1"/>
    <property type="molecule type" value="Genomic_DNA"/>
</dbReference>
<dbReference type="Pfam" id="PF18765">
    <property type="entry name" value="Polbeta"/>
    <property type="match status" value="1"/>
</dbReference>
<dbReference type="InterPro" id="IPR043519">
    <property type="entry name" value="NT_sf"/>
</dbReference>
<evidence type="ECO:0000259" key="1">
    <source>
        <dbReference type="Pfam" id="PF18765"/>
    </source>
</evidence>
<dbReference type="CDD" id="cd05403">
    <property type="entry name" value="NT_KNTase_like"/>
    <property type="match status" value="1"/>
</dbReference>
<accession>A0ABQ6GZC0</accession>
<keyword evidence="3" id="KW-1185">Reference proteome</keyword>
<sequence>MSYGLATEQLRQICGVLKNHSSVESAVLYGSRAKGTYRLGSDIDITLKGRNITHKEFLHILNELDELFLPYCFDVSILSLIENDDVIEHINRVGKTIYQRNEIDENV</sequence>
<comment type="caution">
    <text evidence="2">The sequence shown here is derived from an EMBL/GenBank/DDBJ whole genome shotgun (WGS) entry which is preliminary data.</text>
</comment>
<evidence type="ECO:0000313" key="3">
    <source>
        <dbReference type="Proteomes" id="UP001157133"/>
    </source>
</evidence>
<dbReference type="InterPro" id="IPR041633">
    <property type="entry name" value="Polbeta"/>
</dbReference>
<gene>
    <name evidence="2" type="ORF">theurythT_07400</name>
</gene>
<proteinExistence type="predicted"/>
<dbReference type="Proteomes" id="UP001157133">
    <property type="component" value="Unassembled WGS sequence"/>
</dbReference>
<evidence type="ECO:0000313" key="2">
    <source>
        <dbReference type="EMBL" id="GLX81288.1"/>
    </source>
</evidence>
<protein>
    <recommendedName>
        <fullName evidence="1">Polymerase beta nucleotidyltransferase domain-containing protein</fullName>
    </recommendedName>
</protein>
<reference evidence="2 3" key="1">
    <citation type="submission" date="2023-03" db="EMBL/GenBank/DDBJ databases">
        <title>Draft genome sequence of Thalassotalea eurytherma JCM 18482T.</title>
        <authorList>
            <person name="Sawabe T."/>
        </authorList>
    </citation>
    <scope>NUCLEOTIDE SEQUENCE [LARGE SCALE GENOMIC DNA]</scope>
    <source>
        <strain evidence="2 3">JCM 18482</strain>
    </source>
</reference>